<keyword evidence="6" id="KW-1015">Disulfide bond</keyword>
<evidence type="ECO:0000256" key="3">
    <source>
        <dbReference type="ARBA" id="ARBA00022670"/>
    </source>
</evidence>
<evidence type="ECO:0000256" key="2">
    <source>
        <dbReference type="ARBA" id="ARBA00022525"/>
    </source>
</evidence>
<keyword evidence="4" id="KW-0378">Hydrolase</keyword>
<reference evidence="9" key="1">
    <citation type="journal article" date="2006" name="Science">
        <title>Ancient noncoding elements conserved in the human genome.</title>
        <authorList>
            <person name="Venkatesh B."/>
            <person name="Kirkness E.F."/>
            <person name="Loh Y.H."/>
            <person name="Halpern A.L."/>
            <person name="Lee A.P."/>
            <person name="Johnson J."/>
            <person name="Dandona N."/>
            <person name="Viswanathan L.D."/>
            <person name="Tay A."/>
            <person name="Venter J.C."/>
            <person name="Strausberg R.L."/>
            <person name="Brenner S."/>
        </authorList>
    </citation>
    <scope>NUCLEOTIDE SEQUENCE [LARGE SCALE GENOMIC DNA]</scope>
</reference>
<dbReference type="PANTHER" id="PTHR24264">
    <property type="entry name" value="TRYPSIN-RELATED"/>
    <property type="match status" value="1"/>
</dbReference>
<reference evidence="8" key="5">
    <citation type="submission" date="2025-09" db="UniProtKB">
        <authorList>
            <consortium name="Ensembl"/>
        </authorList>
    </citation>
    <scope>IDENTIFICATION</scope>
</reference>
<dbReference type="SMART" id="SM00020">
    <property type="entry name" value="Tryp_SPc"/>
    <property type="match status" value="1"/>
</dbReference>
<dbReference type="PROSITE" id="PS00135">
    <property type="entry name" value="TRYPSIN_SER"/>
    <property type="match status" value="1"/>
</dbReference>
<keyword evidence="5" id="KW-0720">Serine protease</keyword>
<dbReference type="InterPro" id="IPR043504">
    <property type="entry name" value="Peptidase_S1_PA_chymotrypsin"/>
</dbReference>
<dbReference type="InParanoid" id="A0A4W3K5Z0"/>
<reference evidence="8" key="4">
    <citation type="submission" date="2025-08" db="UniProtKB">
        <authorList>
            <consortium name="Ensembl"/>
        </authorList>
    </citation>
    <scope>IDENTIFICATION</scope>
</reference>
<keyword evidence="3" id="KW-0645">Protease</keyword>
<dbReference type="Proteomes" id="UP000314986">
    <property type="component" value="Unassembled WGS sequence"/>
</dbReference>
<dbReference type="InterPro" id="IPR001254">
    <property type="entry name" value="Trypsin_dom"/>
</dbReference>
<comment type="subcellular location">
    <subcellularLocation>
        <location evidence="1">Secreted</location>
    </subcellularLocation>
</comment>
<evidence type="ECO:0000259" key="7">
    <source>
        <dbReference type="PROSITE" id="PS50240"/>
    </source>
</evidence>
<dbReference type="Ensembl" id="ENSCMIT00000047376.1">
    <property type="protein sequence ID" value="ENSCMIP00000046713.1"/>
    <property type="gene ID" value="ENSCMIG00000019196.1"/>
</dbReference>
<dbReference type="GO" id="GO:0004252">
    <property type="term" value="F:serine-type endopeptidase activity"/>
    <property type="evidence" value="ECO:0007669"/>
    <property type="project" value="InterPro"/>
</dbReference>
<dbReference type="PANTHER" id="PTHR24264:SF65">
    <property type="entry name" value="SRCR DOMAIN-CONTAINING PROTEIN"/>
    <property type="match status" value="1"/>
</dbReference>
<dbReference type="InterPro" id="IPR001314">
    <property type="entry name" value="Peptidase_S1A"/>
</dbReference>
<keyword evidence="2" id="KW-0964">Secreted</keyword>
<evidence type="ECO:0000313" key="9">
    <source>
        <dbReference type="Proteomes" id="UP000314986"/>
    </source>
</evidence>
<dbReference type="Pfam" id="PF00089">
    <property type="entry name" value="Trypsin"/>
    <property type="match status" value="1"/>
</dbReference>
<dbReference type="PROSITE" id="PS50240">
    <property type="entry name" value="TRYPSIN_DOM"/>
    <property type="match status" value="1"/>
</dbReference>
<organism evidence="8 9">
    <name type="scientific">Callorhinchus milii</name>
    <name type="common">Ghost shark</name>
    <dbReference type="NCBI Taxonomy" id="7868"/>
    <lineage>
        <taxon>Eukaryota</taxon>
        <taxon>Metazoa</taxon>
        <taxon>Chordata</taxon>
        <taxon>Craniata</taxon>
        <taxon>Vertebrata</taxon>
        <taxon>Chondrichthyes</taxon>
        <taxon>Holocephali</taxon>
        <taxon>Chimaeriformes</taxon>
        <taxon>Callorhinchidae</taxon>
        <taxon>Callorhinchus</taxon>
    </lineage>
</organism>
<sequence length="215" mass="23358">RNSLIIPSSVTGSLTRSVDSCPAVKIPKKNTIHDCRWDTAVRNWLLHFAHKKCHLLRNGKKVKLQFLVTTHPSYNAQTFNYDCTLLKLSSPAIYNGYVAPIALIPWNIDLPGGTMCTTTGWGRTESGGGKKLLSTLLKLNTLTEQCKDYWGNRITNMMICAGASGSSSCQGDSGGPLVYDHNGNWILAGIVSCGTTNCNVWAPAIYSSVADASLY</sequence>
<accession>A0A4W3K5Z0</accession>
<reference evidence="9" key="3">
    <citation type="journal article" date="2014" name="Nature">
        <title>Elephant shark genome provides unique insights into gnathostome evolution.</title>
        <authorList>
            <consortium name="International Elephant Shark Genome Sequencing Consortium"/>
            <person name="Venkatesh B."/>
            <person name="Lee A.P."/>
            <person name="Ravi V."/>
            <person name="Maurya A.K."/>
            <person name="Lian M.M."/>
            <person name="Swann J.B."/>
            <person name="Ohta Y."/>
            <person name="Flajnik M.F."/>
            <person name="Sutoh Y."/>
            <person name="Kasahara M."/>
            <person name="Hoon S."/>
            <person name="Gangu V."/>
            <person name="Roy S.W."/>
            <person name="Irimia M."/>
            <person name="Korzh V."/>
            <person name="Kondrychyn I."/>
            <person name="Lim Z.W."/>
            <person name="Tay B.H."/>
            <person name="Tohari S."/>
            <person name="Kong K.W."/>
            <person name="Ho S."/>
            <person name="Lorente-Galdos B."/>
            <person name="Quilez J."/>
            <person name="Marques-Bonet T."/>
            <person name="Raney B.J."/>
            <person name="Ingham P.W."/>
            <person name="Tay A."/>
            <person name="Hillier L.W."/>
            <person name="Minx P."/>
            <person name="Boehm T."/>
            <person name="Wilson R.K."/>
            <person name="Brenner S."/>
            <person name="Warren W.C."/>
        </authorList>
    </citation>
    <scope>NUCLEOTIDE SEQUENCE [LARGE SCALE GENOMIC DNA]</scope>
</reference>
<dbReference type="GeneTree" id="ENSGT00940000154494"/>
<dbReference type="GO" id="GO:0005615">
    <property type="term" value="C:extracellular space"/>
    <property type="evidence" value="ECO:0007669"/>
    <property type="project" value="TreeGrafter"/>
</dbReference>
<dbReference type="InterPro" id="IPR033116">
    <property type="entry name" value="TRYPSIN_SER"/>
</dbReference>
<protein>
    <recommendedName>
        <fullName evidence="7">Peptidase S1 domain-containing protein</fullName>
    </recommendedName>
</protein>
<dbReference type="InterPro" id="IPR009003">
    <property type="entry name" value="Peptidase_S1_PA"/>
</dbReference>
<feature type="domain" description="Peptidase S1" evidence="7">
    <location>
        <begin position="10"/>
        <end position="215"/>
    </location>
</feature>
<evidence type="ECO:0000313" key="8">
    <source>
        <dbReference type="Ensembl" id="ENSCMIP00000046713.1"/>
    </source>
</evidence>
<dbReference type="STRING" id="7868.ENSCMIP00000046713"/>
<proteinExistence type="predicted"/>
<dbReference type="GO" id="GO:0006508">
    <property type="term" value="P:proteolysis"/>
    <property type="evidence" value="ECO:0007669"/>
    <property type="project" value="UniProtKB-KW"/>
</dbReference>
<reference evidence="9" key="2">
    <citation type="journal article" date="2007" name="PLoS Biol.">
        <title>Survey sequencing and comparative analysis of the elephant shark (Callorhinchus milii) genome.</title>
        <authorList>
            <person name="Venkatesh B."/>
            <person name="Kirkness E.F."/>
            <person name="Loh Y.H."/>
            <person name="Halpern A.L."/>
            <person name="Lee A.P."/>
            <person name="Johnson J."/>
            <person name="Dandona N."/>
            <person name="Viswanathan L.D."/>
            <person name="Tay A."/>
            <person name="Venter J.C."/>
            <person name="Strausberg R.L."/>
            <person name="Brenner S."/>
        </authorList>
    </citation>
    <scope>NUCLEOTIDE SEQUENCE [LARGE SCALE GENOMIC DNA]</scope>
</reference>
<evidence type="ECO:0000256" key="1">
    <source>
        <dbReference type="ARBA" id="ARBA00004613"/>
    </source>
</evidence>
<keyword evidence="9" id="KW-1185">Reference proteome</keyword>
<name>A0A4W3K5Z0_CALMI</name>
<dbReference type="InterPro" id="IPR050127">
    <property type="entry name" value="Serine_Proteases_S1"/>
</dbReference>
<evidence type="ECO:0000256" key="6">
    <source>
        <dbReference type="ARBA" id="ARBA00023157"/>
    </source>
</evidence>
<dbReference type="Gene3D" id="2.40.10.10">
    <property type="entry name" value="Trypsin-like serine proteases"/>
    <property type="match status" value="2"/>
</dbReference>
<dbReference type="PRINTS" id="PR00722">
    <property type="entry name" value="CHYMOTRYPSIN"/>
</dbReference>
<evidence type="ECO:0000256" key="4">
    <source>
        <dbReference type="ARBA" id="ARBA00022801"/>
    </source>
</evidence>
<dbReference type="SUPFAM" id="SSF50494">
    <property type="entry name" value="Trypsin-like serine proteases"/>
    <property type="match status" value="1"/>
</dbReference>
<dbReference type="AlphaFoldDB" id="A0A4W3K5Z0"/>
<evidence type="ECO:0000256" key="5">
    <source>
        <dbReference type="ARBA" id="ARBA00022825"/>
    </source>
</evidence>
<dbReference type="OMA" id="MQVITHP"/>
<dbReference type="CDD" id="cd00190">
    <property type="entry name" value="Tryp_SPc"/>
    <property type="match status" value="1"/>
</dbReference>